<gene>
    <name evidence="1" type="ORF">AVEN_179878_1</name>
</gene>
<name>A0A4Y2WVY7_ARAVE</name>
<keyword evidence="2" id="KW-1185">Reference proteome</keyword>
<evidence type="ECO:0000313" key="2">
    <source>
        <dbReference type="Proteomes" id="UP000499080"/>
    </source>
</evidence>
<dbReference type="AlphaFoldDB" id="A0A4Y2WVY7"/>
<sequence length="109" mass="12530">MINRRQEINSVISLKETNISRFVFKDSAKCPDRDATPIPISGTNHLRYELLPRGGFRRKQNPHTYLGLAVANKKDNPSFPNYLYLNPKTSCHKRCCSFKTSVGQEIYNI</sequence>
<dbReference type="EMBL" id="BGPR01066112">
    <property type="protein sequence ID" value="GBO40774.1"/>
    <property type="molecule type" value="Genomic_DNA"/>
</dbReference>
<evidence type="ECO:0000313" key="1">
    <source>
        <dbReference type="EMBL" id="GBO40774.1"/>
    </source>
</evidence>
<proteinExistence type="predicted"/>
<organism evidence="1 2">
    <name type="scientific">Araneus ventricosus</name>
    <name type="common">Orbweaver spider</name>
    <name type="synonym">Epeira ventricosa</name>
    <dbReference type="NCBI Taxonomy" id="182803"/>
    <lineage>
        <taxon>Eukaryota</taxon>
        <taxon>Metazoa</taxon>
        <taxon>Ecdysozoa</taxon>
        <taxon>Arthropoda</taxon>
        <taxon>Chelicerata</taxon>
        <taxon>Arachnida</taxon>
        <taxon>Araneae</taxon>
        <taxon>Araneomorphae</taxon>
        <taxon>Entelegynae</taxon>
        <taxon>Araneoidea</taxon>
        <taxon>Araneidae</taxon>
        <taxon>Araneus</taxon>
    </lineage>
</organism>
<protein>
    <submittedName>
        <fullName evidence="1">Uncharacterized protein</fullName>
    </submittedName>
</protein>
<reference evidence="1 2" key="1">
    <citation type="journal article" date="2019" name="Sci. Rep.">
        <title>Orb-weaving spider Araneus ventricosus genome elucidates the spidroin gene catalogue.</title>
        <authorList>
            <person name="Kono N."/>
            <person name="Nakamura H."/>
            <person name="Ohtoshi R."/>
            <person name="Moran D.A.P."/>
            <person name="Shinohara A."/>
            <person name="Yoshida Y."/>
            <person name="Fujiwara M."/>
            <person name="Mori M."/>
            <person name="Tomita M."/>
            <person name="Arakawa K."/>
        </authorList>
    </citation>
    <scope>NUCLEOTIDE SEQUENCE [LARGE SCALE GENOMIC DNA]</scope>
</reference>
<comment type="caution">
    <text evidence="1">The sequence shown here is derived from an EMBL/GenBank/DDBJ whole genome shotgun (WGS) entry which is preliminary data.</text>
</comment>
<dbReference type="Proteomes" id="UP000499080">
    <property type="component" value="Unassembled WGS sequence"/>
</dbReference>
<accession>A0A4Y2WVY7</accession>